<reference evidence="2 3" key="1">
    <citation type="journal article" date="2014" name="PLoS Genet.">
        <title>Phylogenetically driven sequencing of extremely halophilic archaea reveals strategies for static and dynamic osmo-response.</title>
        <authorList>
            <person name="Becker E.A."/>
            <person name="Seitzer P.M."/>
            <person name="Tritt A."/>
            <person name="Larsen D."/>
            <person name="Krusor M."/>
            <person name="Yao A.I."/>
            <person name="Wu D."/>
            <person name="Madern D."/>
            <person name="Eisen J.A."/>
            <person name="Darling A.E."/>
            <person name="Facciotti M.T."/>
        </authorList>
    </citation>
    <scope>NUCLEOTIDE SEQUENCE [LARGE SCALE GENOMIC DNA]</scope>
    <source>
        <strain evidence="2 3">ATCC 35960</strain>
    </source>
</reference>
<comment type="caution">
    <text evidence="2">The sequence shown here is derived from an EMBL/GenBank/DDBJ whole genome shotgun (WGS) entry which is preliminary data.</text>
</comment>
<gene>
    <name evidence="2" type="ORF">C438_14396</name>
</gene>
<accession>M0IXW7</accession>
<sequence length="49" mass="5364">MPSTDSSAPDEGEATNAQDASTDDATDEGDEREKSILDRLVDVLWILPW</sequence>
<name>M0IXW7_9EURY</name>
<evidence type="ECO:0000313" key="2">
    <source>
        <dbReference type="EMBL" id="EMA01556.1"/>
    </source>
</evidence>
<feature type="region of interest" description="Disordered" evidence="1">
    <location>
        <begin position="1"/>
        <end position="35"/>
    </location>
</feature>
<evidence type="ECO:0000313" key="3">
    <source>
        <dbReference type="Proteomes" id="UP000011553"/>
    </source>
</evidence>
<dbReference type="AlphaFoldDB" id="M0IXW7"/>
<keyword evidence="3" id="KW-1185">Reference proteome</keyword>
<proteinExistence type="predicted"/>
<dbReference type="PATRIC" id="fig|662478.6.peg.2828"/>
<organism evidence="2 3">
    <name type="scientific">Haloferax denitrificans ATCC 35960</name>
    <dbReference type="NCBI Taxonomy" id="662478"/>
    <lineage>
        <taxon>Archaea</taxon>
        <taxon>Methanobacteriati</taxon>
        <taxon>Methanobacteriota</taxon>
        <taxon>Stenosarchaea group</taxon>
        <taxon>Halobacteria</taxon>
        <taxon>Halobacteriales</taxon>
        <taxon>Haloferacaceae</taxon>
        <taxon>Haloferax</taxon>
    </lineage>
</organism>
<feature type="compositionally biased region" description="Acidic residues" evidence="1">
    <location>
        <begin position="21"/>
        <end position="30"/>
    </location>
</feature>
<dbReference type="Proteomes" id="UP000011553">
    <property type="component" value="Unassembled WGS sequence"/>
</dbReference>
<dbReference type="RefSeq" id="WP_004970171.1">
    <property type="nucleotide sequence ID" value="NZ_AOLP01000017.1"/>
</dbReference>
<dbReference type="EMBL" id="AOLP01000017">
    <property type="protein sequence ID" value="EMA01556.1"/>
    <property type="molecule type" value="Genomic_DNA"/>
</dbReference>
<evidence type="ECO:0000256" key="1">
    <source>
        <dbReference type="SAM" id="MobiDB-lite"/>
    </source>
</evidence>
<protein>
    <submittedName>
        <fullName evidence="2">Uncharacterized protein</fullName>
    </submittedName>
</protein>